<reference evidence="4 5" key="1">
    <citation type="submission" date="2020-08" db="EMBL/GenBank/DDBJ databases">
        <title>Genomic Encyclopedia of Type Strains, Phase IV (KMG-IV): sequencing the most valuable type-strain genomes for metagenomic binning, comparative biology and taxonomic classification.</title>
        <authorList>
            <person name="Goeker M."/>
        </authorList>
    </citation>
    <scope>NUCLEOTIDE SEQUENCE [LARGE SCALE GENOMIC DNA]</scope>
    <source>
        <strain evidence="4 5">DSM 27568</strain>
    </source>
</reference>
<dbReference type="Gene3D" id="1.25.40.10">
    <property type="entry name" value="Tetratricopeptide repeat domain"/>
    <property type="match status" value="1"/>
</dbReference>
<evidence type="ECO:0000313" key="5">
    <source>
        <dbReference type="Proteomes" id="UP000561459"/>
    </source>
</evidence>
<feature type="domain" description="SPOR" evidence="3">
    <location>
        <begin position="290"/>
        <end position="368"/>
    </location>
</feature>
<comment type="caution">
    <text evidence="4">The sequence shown here is derived from an EMBL/GenBank/DDBJ whole genome shotgun (WGS) entry which is preliminary data.</text>
</comment>
<evidence type="ECO:0000259" key="3">
    <source>
        <dbReference type="PROSITE" id="PS51724"/>
    </source>
</evidence>
<dbReference type="SUPFAM" id="SSF81901">
    <property type="entry name" value="HCP-like"/>
    <property type="match status" value="1"/>
</dbReference>
<name>A0A7W6FYY3_9SPHN</name>
<accession>A0A7W6FYY3</accession>
<evidence type="ECO:0000313" key="4">
    <source>
        <dbReference type="EMBL" id="MBB3940741.1"/>
    </source>
</evidence>
<dbReference type="RefSeq" id="WP_343055869.1">
    <property type="nucleotide sequence ID" value="NZ_JACIDY010000005.1"/>
</dbReference>
<dbReference type="GO" id="GO:0042834">
    <property type="term" value="F:peptidoglycan binding"/>
    <property type="evidence" value="ECO:0007669"/>
    <property type="project" value="InterPro"/>
</dbReference>
<proteinExistence type="predicted"/>
<dbReference type="SUPFAM" id="SSF110997">
    <property type="entry name" value="Sporulation related repeat"/>
    <property type="match status" value="1"/>
</dbReference>
<dbReference type="PANTHER" id="PTHR45011">
    <property type="entry name" value="DAP3-BINDING CELL DEATH ENHANCER 1"/>
    <property type="match status" value="1"/>
</dbReference>
<feature type="region of interest" description="Disordered" evidence="1">
    <location>
        <begin position="206"/>
        <end position="291"/>
    </location>
</feature>
<dbReference type="InterPro" id="IPR011990">
    <property type="entry name" value="TPR-like_helical_dom_sf"/>
</dbReference>
<dbReference type="InterPro" id="IPR036680">
    <property type="entry name" value="SPOR-like_sf"/>
</dbReference>
<dbReference type="Pfam" id="PF05036">
    <property type="entry name" value="SPOR"/>
    <property type="match status" value="1"/>
</dbReference>
<feature type="chain" id="PRO_5031490975" evidence="2">
    <location>
        <begin position="28"/>
        <end position="368"/>
    </location>
</feature>
<keyword evidence="5" id="KW-1185">Reference proteome</keyword>
<feature type="signal peptide" evidence="2">
    <location>
        <begin position="1"/>
        <end position="27"/>
    </location>
</feature>
<dbReference type="InterPro" id="IPR007730">
    <property type="entry name" value="SPOR-like_dom"/>
</dbReference>
<dbReference type="InterPro" id="IPR052748">
    <property type="entry name" value="ISR_Activator"/>
</dbReference>
<organism evidence="4 5">
    <name type="scientific">Novosphingobium fluoreni</name>
    <dbReference type="NCBI Taxonomy" id="1391222"/>
    <lineage>
        <taxon>Bacteria</taxon>
        <taxon>Pseudomonadati</taxon>
        <taxon>Pseudomonadota</taxon>
        <taxon>Alphaproteobacteria</taxon>
        <taxon>Sphingomonadales</taxon>
        <taxon>Sphingomonadaceae</taxon>
        <taxon>Novosphingobium</taxon>
    </lineage>
</organism>
<dbReference type="Proteomes" id="UP000561459">
    <property type="component" value="Unassembled WGS sequence"/>
</dbReference>
<dbReference type="SMART" id="SM00671">
    <property type="entry name" value="SEL1"/>
    <property type="match status" value="2"/>
</dbReference>
<sequence>MMAVRWGNSATLATMIVLCGLAVPALADVKAGVDAWGNGDFPAAVREWQAAADAGDPDAQFNLAQAYRLGRGVPRDPARAEALFGQAAAKGHLQAADNYGLLLFQRGERQKAMPYIRSAAARGDARAQYIQGLALFNGDGAPKDWVRAYAYLTLAQQAGLPQATSALRQMDQHVPMADRQKSVSVAAQIAQEAEATRARQLAALDLSGPSGNTIGDDGTAPVGKTSRGPALATVERAVSDAERVAATPSRRSAGADFTNTTTSPAKPKPVQSVRPAVSTVQPPSKPAPVPTASGGWRLQLGAFGVAGNADALWSRVKGRPELTGHAKILAPAGKLTKLQAGGFASQADATAACARLRTAGFTCLATRD</sequence>
<dbReference type="AlphaFoldDB" id="A0A7W6FYY3"/>
<gene>
    <name evidence="4" type="ORF">GGR39_002398</name>
</gene>
<evidence type="ECO:0000256" key="1">
    <source>
        <dbReference type="SAM" id="MobiDB-lite"/>
    </source>
</evidence>
<dbReference type="PROSITE" id="PS51724">
    <property type="entry name" value="SPOR"/>
    <property type="match status" value="1"/>
</dbReference>
<keyword evidence="2" id="KW-0732">Signal</keyword>
<dbReference type="Pfam" id="PF08238">
    <property type="entry name" value="Sel1"/>
    <property type="match status" value="2"/>
</dbReference>
<evidence type="ECO:0000256" key="2">
    <source>
        <dbReference type="SAM" id="SignalP"/>
    </source>
</evidence>
<dbReference type="Gene3D" id="3.30.70.1070">
    <property type="entry name" value="Sporulation related repeat"/>
    <property type="match status" value="1"/>
</dbReference>
<dbReference type="InterPro" id="IPR006597">
    <property type="entry name" value="Sel1-like"/>
</dbReference>
<dbReference type="PANTHER" id="PTHR45011:SF1">
    <property type="entry name" value="DAP3-BINDING CELL DEATH ENHANCER 1"/>
    <property type="match status" value="1"/>
</dbReference>
<protein>
    <submittedName>
        <fullName evidence="4">TPR repeat protein</fullName>
    </submittedName>
</protein>
<dbReference type="EMBL" id="JACIDY010000005">
    <property type="protein sequence ID" value="MBB3940741.1"/>
    <property type="molecule type" value="Genomic_DNA"/>
</dbReference>